<dbReference type="PANTHER" id="PTHR10067">
    <property type="entry name" value="PHOSPHATIDYLSERINE DECARBOXYLASE"/>
    <property type="match status" value="1"/>
</dbReference>
<sequence length="412" mass="46111">MFTQLFAKATSSFLGPEPDSYTEDDYSHLVRDLREWIMSDSKRRADFEEAITTARSHNTTELQDIQCLEDYFRFINDQLHWIPSEAAQPKDILSRICKVWFVLDQPSVAAYQGATQPSSEPENSQHDKLTWLSNWIVRFSKEIGTFMDSPASAASLDTFRESPAYNIEHYIEPRGGWKTFNEFFCRNVKPGRRPIAAIGDNSVLTCPADFVFEELYPVSADSTVTTKGLKWRIAQLLDDSLYKERFANGTWLHGFLDVDDYHRVHAPVSGTVLEARTIVGRNYMQVYATSLPGPDAMPTRAAQTNIGSDTAGAVLSVRNETGYQFCQARGLIVLDTGAGLVAVLPVGMAMVSSVILTAEVGAKLHKGEELGYFQFGGSDVVLIFEDRLNVDITMERGQHYRMGVEIGHCKCS</sequence>
<keyword evidence="4" id="KW-1185">Reference proteome</keyword>
<dbReference type="AlphaFoldDB" id="A0A8H4MCE6"/>
<reference evidence="3" key="1">
    <citation type="journal article" date="2020" name="bioRxiv">
        <title>Genomic and phenotypic heterogeneity of clinical isolates of the human pathogens Aspergillus fumigatus, Aspergillus lentulus and Aspergillus fumigatiaffinis.</title>
        <authorList>
            <person name="dos Santos R.A.C."/>
            <person name="Steenwyk J.L."/>
            <person name="Rivero-Menendez O."/>
            <person name="Mead M.E."/>
            <person name="Silva L.P."/>
            <person name="Bastos R.W."/>
            <person name="Alastruey-Izquierdo A."/>
            <person name="Goldman G.H."/>
            <person name="Rokas A."/>
        </authorList>
    </citation>
    <scope>NUCLEOTIDE SEQUENCE</scope>
    <source>
        <strain evidence="3">CNM-CM6805</strain>
    </source>
</reference>
<dbReference type="InterPro" id="IPR003817">
    <property type="entry name" value="PS_Dcarbxylase"/>
</dbReference>
<dbReference type="PANTHER" id="PTHR10067:SF13">
    <property type="entry name" value="PHOSPHATIDYLSERINE DECARBOXYLASE"/>
    <property type="match status" value="1"/>
</dbReference>
<evidence type="ECO:0000313" key="4">
    <source>
        <dbReference type="Proteomes" id="UP000653565"/>
    </source>
</evidence>
<dbReference type="GO" id="GO:0004609">
    <property type="term" value="F:phosphatidylserine decarboxylase activity"/>
    <property type="evidence" value="ECO:0007669"/>
    <property type="project" value="InterPro"/>
</dbReference>
<reference evidence="3" key="2">
    <citation type="submission" date="2020-04" db="EMBL/GenBank/DDBJ databases">
        <authorList>
            <person name="Santos R.A.C."/>
            <person name="Steenwyk J.L."/>
            <person name="Rivero-Menendez O."/>
            <person name="Mead M.E."/>
            <person name="Silva L.P."/>
            <person name="Bastos R.W."/>
            <person name="Alastruey-Izquierdo A."/>
            <person name="Goldman G.H."/>
            <person name="Rokas A."/>
        </authorList>
    </citation>
    <scope>NUCLEOTIDE SEQUENCE</scope>
    <source>
        <strain evidence="3">CNM-CM6805</strain>
    </source>
</reference>
<comment type="caution">
    <text evidence="3">The sequence shown here is derived from an EMBL/GenBank/DDBJ whole genome shotgun (WGS) entry which is preliminary data.</text>
</comment>
<protein>
    <recommendedName>
        <fullName evidence="5">Phosphatidylserine decarboxylase</fullName>
    </recommendedName>
</protein>
<evidence type="ECO:0000256" key="1">
    <source>
        <dbReference type="ARBA" id="ARBA00022793"/>
    </source>
</evidence>
<name>A0A8H4MCE6_9EURO</name>
<keyword evidence="2" id="KW-0456">Lyase</keyword>
<dbReference type="Proteomes" id="UP000653565">
    <property type="component" value="Unassembled WGS sequence"/>
</dbReference>
<proteinExistence type="predicted"/>
<evidence type="ECO:0008006" key="5">
    <source>
        <dbReference type="Google" id="ProtNLM"/>
    </source>
</evidence>
<evidence type="ECO:0000313" key="3">
    <source>
        <dbReference type="EMBL" id="KAF4238589.1"/>
    </source>
</evidence>
<dbReference type="EMBL" id="JAAAPX010000037">
    <property type="protein sequence ID" value="KAF4238589.1"/>
    <property type="molecule type" value="Genomic_DNA"/>
</dbReference>
<keyword evidence="1" id="KW-0210">Decarboxylase</keyword>
<dbReference type="GO" id="GO:0008654">
    <property type="term" value="P:phospholipid biosynthetic process"/>
    <property type="evidence" value="ECO:0007669"/>
    <property type="project" value="InterPro"/>
</dbReference>
<gene>
    <name evidence="3" type="ORF">CNMCM6805_006261</name>
</gene>
<organism evidence="3 4">
    <name type="scientific">Aspergillus fumigatiaffinis</name>
    <dbReference type="NCBI Taxonomy" id="340414"/>
    <lineage>
        <taxon>Eukaryota</taxon>
        <taxon>Fungi</taxon>
        <taxon>Dikarya</taxon>
        <taxon>Ascomycota</taxon>
        <taxon>Pezizomycotina</taxon>
        <taxon>Eurotiomycetes</taxon>
        <taxon>Eurotiomycetidae</taxon>
        <taxon>Eurotiales</taxon>
        <taxon>Aspergillaceae</taxon>
        <taxon>Aspergillus</taxon>
        <taxon>Aspergillus subgen. Fumigati</taxon>
    </lineage>
</organism>
<evidence type="ECO:0000256" key="2">
    <source>
        <dbReference type="ARBA" id="ARBA00023239"/>
    </source>
</evidence>
<dbReference type="Pfam" id="PF02666">
    <property type="entry name" value="PS_Dcarbxylase"/>
    <property type="match status" value="1"/>
</dbReference>
<accession>A0A8H4MCE6</accession>